<dbReference type="EC" id="2.7.7.6" evidence="10"/>
<evidence type="ECO:0000256" key="10">
    <source>
        <dbReference type="RuleBase" id="RU003805"/>
    </source>
</evidence>
<dbReference type="GO" id="GO:0006390">
    <property type="term" value="P:mitochondrial transcription"/>
    <property type="evidence" value="ECO:0007669"/>
    <property type="project" value="TreeGrafter"/>
</dbReference>
<dbReference type="Pfam" id="PF00940">
    <property type="entry name" value="RNA_pol"/>
    <property type="match status" value="1"/>
</dbReference>
<dbReference type="Pfam" id="PF14700">
    <property type="entry name" value="RPOL_N"/>
    <property type="match status" value="1"/>
</dbReference>
<feature type="domain" description="DNA-directed RNA polymerase N-terminal" evidence="12">
    <location>
        <begin position="344"/>
        <end position="668"/>
    </location>
</feature>
<dbReference type="PROSITE" id="PS00900">
    <property type="entry name" value="RNA_POL_PHAGE_1"/>
    <property type="match status" value="1"/>
</dbReference>
<comment type="similarity">
    <text evidence="2 10">Belongs to the phage and mitochondrial RNA polymerase family.</text>
</comment>
<evidence type="ECO:0000256" key="7">
    <source>
        <dbReference type="ARBA" id="ARBA00023128"/>
    </source>
</evidence>
<dbReference type="Gene3D" id="1.10.287.280">
    <property type="match status" value="1"/>
</dbReference>
<evidence type="ECO:0000313" key="14">
    <source>
        <dbReference type="Proteomes" id="UP000076532"/>
    </source>
</evidence>
<dbReference type="InterPro" id="IPR024075">
    <property type="entry name" value="DNA-dir_RNA_pol_helix_hairp_sf"/>
</dbReference>
<dbReference type="GO" id="GO:0001018">
    <property type="term" value="F:mitochondrial promoter sequence-specific DNA binding"/>
    <property type="evidence" value="ECO:0007669"/>
    <property type="project" value="TreeGrafter"/>
</dbReference>
<keyword evidence="6" id="KW-0809">Transit peptide</keyword>
<dbReference type="STRING" id="436010.A0A165XT13"/>
<dbReference type="InterPro" id="IPR043502">
    <property type="entry name" value="DNA/RNA_pol_sf"/>
</dbReference>
<protein>
    <recommendedName>
        <fullName evidence="10">DNA-directed RNA polymerase</fullName>
        <ecNumber evidence="10">2.7.7.6</ecNumber>
    </recommendedName>
</protein>
<keyword evidence="5 10" id="KW-0548">Nucleotidyltransferase</keyword>
<keyword evidence="4 10" id="KW-0808">Transferase</keyword>
<evidence type="ECO:0000313" key="13">
    <source>
        <dbReference type="EMBL" id="KZP08870.1"/>
    </source>
</evidence>
<dbReference type="Gene3D" id="1.25.40.10">
    <property type="entry name" value="Tetratricopeptide repeat domain"/>
    <property type="match status" value="1"/>
</dbReference>
<dbReference type="Gene3D" id="1.10.1320.10">
    <property type="entry name" value="DNA-directed RNA polymerase, N-terminal domain"/>
    <property type="match status" value="1"/>
</dbReference>
<dbReference type="GO" id="GO:0034245">
    <property type="term" value="C:mitochondrial DNA-directed RNA polymerase complex"/>
    <property type="evidence" value="ECO:0007669"/>
    <property type="project" value="TreeGrafter"/>
</dbReference>
<reference evidence="13 14" key="1">
    <citation type="journal article" date="2016" name="Mol. Biol. Evol.">
        <title>Comparative Genomics of Early-Diverging Mushroom-Forming Fungi Provides Insights into the Origins of Lignocellulose Decay Capabilities.</title>
        <authorList>
            <person name="Nagy L.G."/>
            <person name="Riley R."/>
            <person name="Tritt A."/>
            <person name="Adam C."/>
            <person name="Daum C."/>
            <person name="Floudas D."/>
            <person name="Sun H."/>
            <person name="Yadav J.S."/>
            <person name="Pangilinan J."/>
            <person name="Larsson K.H."/>
            <person name="Matsuura K."/>
            <person name="Barry K."/>
            <person name="Labutti K."/>
            <person name="Kuo R."/>
            <person name="Ohm R.A."/>
            <person name="Bhattacharya S.S."/>
            <person name="Shirouzu T."/>
            <person name="Yoshinaga Y."/>
            <person name="Martin F.M."/>
            <person name="Grigoriev I.V."/>
            <person name="Hibbett D.S."/>
        </authorList>
    </citation>
    <scope>NUCLEOTIDE SEQUENCE [LARGE SCALE GENOMIC DNA]</scope>
    <source>
        <strain evidence="13 14">CBS 109695</strain>
    </source>
</reference>
<dbReference type="FunFam" id="1.10.150.20:FF:000041">
    <property type="entry name" value="DNA-directed RNA polymerase"/>
    <property type="match status" value="1"/>
</dbReference>
<evidence type="ECO:0000256" key="4">
    <source>
        <dbReference type="ARBA" id="ARBA00022679"/>
    </source>
</evidence>
<feature type="region of interest" description="Disordered" evidence="11">
    <location>
        <begin position="1256"/>
        <end position="1275"/>
    </location>
</feature>
<keyword evidence="8 10" id="KW-0804">Transcription</keyword>
<gene>
    <name evidence="13" type="ORF">FIBSPDRAFT_1052133</name>
</gene>
<proteinExistence type="inferred from homology"/>
<dbReference type="PANTHER" id="PTHR10102:SF0">
    <property type="entry name" value="DNA-DIRECTED RNA POLYMERASE, MITOCHONDRIAL"/>
    <property type="match status" value="1"/>
</dbReference>
<comment type="catalytic activity">
    <reaction evidence="9 10">
        <text>RNA(n) + a ribonucleoside 5'-triphosphate = RNA(n+1) + diphosphate</text>
        <dbReference type="Rhea" id="RHEA:21248"/>
        <dbReference type="Rhea" id="RHEA-COMP:14527"/>
        <dbReference type="Rhea" id="RHEA-COMP:17342"/>
        <dbReference type="ChEBI" id="CHEBI:33019"/>
        <dbReference type="ChEBI" id="CHEBI:61557"/>
        <dbReference type="ChEBI" id="CHEBI:140395"/>
        <dbReference type="EC" id="2.7.7.6"/>
    </reaction>
</comment>
<dbReference type="InterPro" id="IPR029262">
    <property type="entry name" value="RPOL_N"/>
</dbReference>
<dbReference type="PANTHER" id="PTHR10102">
    <property type="entry name" value="DNA-DIRECTED RNA POLYMERASE, MITOCHONDRIAL"/>
    <property type="match status" value="1"/>
</dbReference>
<dbReference type="SUPFAM" id="SSF56672">
    <property type="entry name" value="DNA/RNA polymerases"/>
    <property type="match status" value="1"/>
</dbReference>
<dbReference type="PROSITE" id="PS00489">
    <property type="entry name" value="RNA_POL_PHAGE_2"/>
    <property type="match status" value="1"/>
</dbReference>
<dbReference type="Gene3D" id="1.10.150.20">
    <property type="entry name" value="5' to 3' exonuclease, C-terminal subdomain"/>
    <property type="match status" value="1"/>
</dbReference>
<dbReference type="Proteomes" id="UP000076532">
    <property type="component" value="Unassembled WGS sequence"/>
</dbReference>
<evidence type="ECO:0000259" key="12">
    <source>
        <dbReference type="SMART" id="SM01311"/>
    </source>
</evidence>
<dbReference type="SMART" id="SM01311">
    <property type="entry name" value="RPOL_N"/>
    <property type="match status" value="1"/>
</dbReference>
<evidence type="ECO:0000256" key="1">
    <source>
        <dbReference type="ARBA" id="ARBA00004173"/>
    </source>
</evidence>
<comment type="function">
    <text evidence="10">DNA-dependent RNA polymerase catalyzes the transcription of DNA into RNA using the four ribonucleoside triphosphates as substrates.</text>
</comment>
<dbReference type="EMBL" id="KV417712">
    <property type="protein sequence ID" value="KZP08870.1"/>
    <property type="molecule type" value="Genomic_DNA"/>
</dbReference>
<dbReference type="InterPro" id="IPR002092">
    <property type="entry name" value="DNA-dir_Rpol_phage-type"/>
</dbReference>
<dbReference type="InterPro" id="IPR037159">
    <property type="entry name" value="RNA_POL_N_sf"/>
</dbReference>
<keyword evidence="14" id="KW-1185">Reference proteome</keyword>
<comment type="subcellular location">
    <subcellularLocation>
        <location evidence="1">Mitochondrion</location>
    </subcellularLocation>
</comment>
<dbReference type="Gene3D" id="1.10.287.260">
    <property type="match status" value="1"/>
</dbReference>
<sequence>MIPRTSARKLETTLVSYSRQALPRPARFYSTPSKKANAPALAQLPLPASSENTSYTPASHTAREREGHLNRFLAQRPKFTMLPTPLPDDKSSKLNDFYFPDSPTQDLIAVMDACLHNSYDVPRAKQIFENMRVAKPGDPLLDARVFNRFLEGFLLMAGGRGKDDAQYWVKSAWQLFEVMEAGVESVTPNVGSYAVMLMAWIRYNPESSQIDYTPRYNLKDILEQMVSRKIPVSSVVADRALSDSKEAQDIIQMLSSAASDVGLVEVVFELGEARKEGSYPDPLADVAAVNPVLKRKAPVPGAEQLEEGEVQEPEMEVPFNLDNLRRHLAKVHLARRVLPEDATARQTLLEASVHEVAEARFKHEDAMFKQLGLGASLQERTLQAWMWGWHQALTTKLTTVVKDIVSIESEPGYKPRGTKGGSGERLGAFLSLLKAEKLSLITILELMRLHGSGGVADGMKTARALMAVGKGVENEYKARMCKKHKIQVPTNINQGETGFFTEMGYKDLYQRRILAAKFMEDTENWSSPWTDELRVRVGSILVDALMDTATVEATAWDKIANVQVTENQPAFHHSYEYARGHKLGVIKLNQVIAKRMESDSVRETLHPRHLPMLVTPKPWLSDDEGGYLNTTTTAMRYKDSQEQRAYLKHASDKGHVELVFAGLDVLGSTPWQINRDVFDVVLKVWNEGGRMCKMPPAVFEEPEPTAPEMETDMKAKSVYYQRMKAWKEAKSNNHSDRCSVNYKIEIARAFLGDTMYFPHNLDFRGRAYPIPPHLNHLGDDLSRGMLKFGESKPLGVRGLRWLKIHLSNLYGFDKATFGEREEWVMERLKQVYDSAENPLDGERWWTKADDPWQCLATCMELRAALESPDPHAFMSALPVHQDGTCNGLQHYAALGGDAQGAQQVNLGVTDRPSDVYTFVANMVEQQILLDVEKGNKYAIMLSGKVARKIVKQTVMTTVYGVTFIGARDQIEKQLKDKTDIPEEECWPAAAYLAKKVLACITDLFGGAKSIQTWLNLCARLISKAIPGDRVAEAMESQARKKGPRAAAAIPTNRLKKEQMTSVVWTTPLGLPIVQPYRKTKRKQISTSLQTVYISDPNSPAEVNSMKQASAFPPNFIHSLDATHMMLTALECRAQNLTFASVHDSYWTHASSIDQMSEIIRDTFIALHQSDVLGKLEHEFHKRYAGYKVALVNLRAGNLVQHLIEAGATINASPAQAKRLKIADADLDSLLTVSETAPSSIEEKDVDLSLVLEEASAPAAKSKSKESDQEEDSDSISPADARLLGKFVELVDLFPPLPAKGTFDVGTIRKSQYFFS</sequence>
<evidence type="ECO:0000256" key="9">
    <source>
        <dbReference type="ARBA" id="ARBA00048552"/>
    </source>
</evidence>
<organism evidence="13 14">
    <name type="scientific">Athelia psychrophila</name>
    <dbReference type="NCBI Taxonomy" id="1759441"/>
    <lineage>
        <taxon>Eukaryota</taxon>
        <taxon>Fungi</taxon>
        <taxon>Dikarya</taxon>
        <taxon>Basidiomycota</taxon>
        <taxon>Agaricomycotina</taxon>
        <taxon>Agaricomycetes</taxon>
        <taxon>Agaricomycetidae</taxon>
        <taxon>Atheliales</taxon>
        <taxon>Atheliaceae</taxon>
        <taxon>Athelia</taxon>
    </lineage>
</organism>
<evidence type="ECO:0000256" key="2">
    <source>
        <dbReference type="ARBA" id="ARBA00009493"/>
    </source>
</evidence>
<keyword evidence="7" id="KW-0496">Mitochondrion</keyword>
<evidence type="ECO:0000256" key="3">
    <source>
        <dbReference type="ARBA" id="ARBA00022478"/>
    </source>
</evidence>
<evidence type="ECO:0000256" key="8">
    <source>
        <dbReference type="ARBA" id="ARBA00023163"/>
    </source>
</evidence>
<dbReference type="InterPro" id="IPR011990">
    <property type="entry name" value="TPR-like_helical_dom_sf"/>
</dbReference>
<name>A0A165XT13_9AGAM</name>
<evidence type="ECO:0000256" key="11">
    <source>
        <dbReference type="SAM" id="MobiDB-lite"/>
    </source>
</evidence>
<dbReference type="FunFam" id="1.10.287.280:FF:000001">
    <property type="entry name" value="DNA-directed RNA polymerase"/>
    <property type="match status" value="1"/>
</dbReference>
<accession>A0A165XT13</accession>
<dbReference type="InterPro" id="IPR046950">
    <property type="entry name" value="DNA-dir_Rpol_C_phage-type"/>
</dbReference>
<evidence type="ECO:0000256" key="5">
    <source>
        <dbReference type="ARBA" id="ARBA00022695"/>
    </source>
</evidence>
<dbReference type="GO" id="GO:0003899">
    <property type="term" value="F:DNA-directed RNA polymerase activity"/>
    <property type="evidence" value="ECO:0007669"/>
    <property type="project" value="UniProtKB-EC"/>
</dbReference>
<evidence type="ECO:0000256" key="6">
    <source>
        <dbReference type="ARBA" id="ARBA00022946"/>
    </source>
</evidence>
<dbReference type="OrthoDB" id="276422at2759"/>
<keyword evidence="3 10" id="KW-0240">DNA-directed RNA polymerase</keyword>